<feature type="coiled-coil region" evidence="1">
    <location>
        <begin position="255"/>
        <end position="285"/>
    </location>
</feature>
<dbReference type="PANTHER" id="PTHR21683">
    <property type="entry name" value="COILED-COIL DOMAIN-CONTAINING PROTEIN 42 LIKE-2-LIKE-RELATED"/>
    <property type="match status" value="1"/>
</dbReference>
<dbReference type="RefSeq" id="XP_028036332.1">
    <property type="nucleotide sequence ID" value="XM_028180531.1"/>
</dbReference>
<gene>
    <name evidence="3" type="primary">LOC114247541</name>
</gene>
<dbReference type="OrthoDB" id="10264063at2759"/>
<dbReference type="Proteomes" id="UP000504629">
    <property type="component" value="Unplaced"/>
</dbReference>
<dbReference type="PANTHER" id="PTHR21683:SF3">
    <property type="entry name" value="CILIA AND FLAGELLA ASSOCIATED PROTEIN 100"/>
    <property type="match status" value="1"/>
</dbReference>
<dbReference type="AlphaFoldDB" id="A0A6J2K5U5"/>
<keyword evidence="2" id="KW-1185">Reference proteome</keyword>
<sequence>MTTVFGIKLPPIEAMGSNEIKTNINIDPLFYSLVEGRPVRPNTCINMYKQNIKNGALKRTLHGFIVDEVMRVEREIGMERIVYETATKHFEEYQNSFDKFLADDNNKTITVMKKSDGLSRELVNQTEEYKKMNYEMASLKSKLQYTDESLLILLSFQNFLNKASPILWQENHNVVIDTKYSEIFFLDTDIFQKINVNAVKKILTKLPPPQLYFENPEQLLNVFYMLEKQNLNYLLVTEELNSQKNKFLKALDLLKHLLRQELDYIEQKINEMENLIRKNELREIEVKEAFYKILEERLRHLITSEIVLQLYNYVEFAYERLIAPNDTKLTSLDMTLALEREYDNLMLDISTFDLDVIKRIEKETYENGVEELKQAKHAAKLLKDVDKLSKRLKSSYEPSRNNNFN</sequence>
<keyword evidence="1" id="KW-0175">Coiled coil</keyword>
<protein>
    <submittedName>
        <fullName evidence="3">Uncharacterized protein LOC114247541</fullName>
    </submittedName>
</protein>
<evidence type="ECO:0000313" key="2">
    <source>
        <dbReference type="Proteomes" id="UP000504629"/>
    </source>
</evidence>
<dbReference type="GeneID" id="114247541"/>
<proteinExistence type="predicted"/>
<evidence type="ECO:0000313" key="3">
    <source>
        <dbReference type="RefSeq" id="XP_028036332.1"/>
    </source>
</evidence>
<name>A0A6J2K5U5_BOMMA</name>
<accession>A0A6J2K5U5</accession>
<reference evidence="3" key="1">
    <citation type="submission" date="2025-08" db="UniProtKB">
        <authorList>
            <consortium name="RefSeq"/>
        </authorList>
    </citation>
    <scope>IDENTIFICATION</scope>
    <source>
        <tissue evidence="3">Silk gland</tissue>
    </source>
</reference>
<dbReference type="KEGG" id="bman:114247541"/>
<dbReference type="InterPro" id="IPR051147">
    <property type="entry name" value="CFAP_domain-containing"/>
</dbReference>
<organism evidence="2 3">
    <name type="scientific">Bombyx mandarina</name>
    <name type="common">Wild silk moth</name>
    <name type="synonym">Wild silkworm</name>
    <dbReference type="NCBI Taxonomy" id="7092"/>
    <lineage>
        <taxon>Eukaryota</taxon>
        <taxon>Metazoa</taxon>
        <taxon>Ecdysozoa</taxon>
        <taxon>Arthropoda</taxon>
        <taxon>Hexapoda</taxon>
        <taxon>Insecta</taxon>
        <taxon>Pterygota</taxon>
        <taxon>Neoptera</taxon>
        <taxon>Endopterygota</taxon>
        <taxon>Lepidoptera</taxon>
        <taxon>Glossata</taxon>
        <taxon>Ditrysia</taxon>
        <taxon>Bombycoidea</taxon>
        <taxon>Bombycidae</taxon>
        <taxon>Bombycinae</taxon>
        <taxon>Bombyx</taxon>
    </lineage>
</organism>
<evidence type="ECO:0000256" key="1">
    <source>
        <dbReference type="SAM" id="Coils"/>
    </source>
</evidence>